<gene>
    <name evidence="2" type="ORF">R1T40_08730</name>
</gene>
<feature type="transmembrane region" description="Helical" evidence="1">
    <location>
        <begin position="32"/>
        <end position="51"/>
    </location>
</feature>
<organism evidence="2 3">
    <name type="scientific">Tritonibacter scottomollicae</name>
    <name type="common">Epibacterium scottomollicae</name>
    <dbReference type="NCBI Taxonomy" id="483013"/>
    <lineage>
        <taxon>Bacteria</taxon>
        <taxon>Pseudomonadati</taxon>
        <taxon>Pseudomonadota</taxon>
        <taxon>Alphaproteobacteria</taxon>
        <taxon>Rhodobacterales</taxon>
        <taxon>Paracoccaceae</taxon>
        <taxon>Tritonibacter</taxon>
    </lineage>
</organism>
<name>A0ABZ0HK08_TRISK</name>
<evidence type="ECO:0000256" key="1">
    <source>
        <dbReference type="SAM" id="Phobius"/>
    </source>
</evidence>
<dbReference type="EMBL" id="CP136704">
    <property type="protein sequence ID" value="WOI34796.1"/>
    <property type="molecule type" value="Genomic_DNA"/>
</dbReference>
<dbReference type="Proteomes" id="UP001302666">
    <property type="component" value="Chromosome"/>
</dbReference>
<keyword evidence="3" id="KW-1185">Reference proteome</keyword>
<evidence type="ECO:0000313" key="3">
    <source>
        <dbReference type="Proteomes" id="UP001302666"/>
    </source>
</evidence>
<dbReference type="RefSeq" id="WP_317386633.1">
    <property type="nucleotide sequence ID" value="NZ_CP136704.1"/>
</dbReference>
<keyword evidence="1" id="KW-0812">Transmembrane</keyword>
<keyword evidence="1" id="KW-1133">Transmembrane helix</keyword>
<keyword evidence="1" id="KW-0472">Membrane</keyword>
<accession>A0ABZ0HK08</accession>
<proteinExistence type="predicted"/>
<sequence length="190" mass="21259">MTADENNTTWLHTMASVWDKVRSNWIVRTIIWLRWVITVVGFLATILWYSYLEGQDISGNLSTDYAAVQQAQQTLLDDSLILQQQLLNPKVSLDLDAELSELRERSRKTIGALSGLRAPTDSIAEAQTEYRKALEQLIATSNRLERGEVEGMAISFHNSLQGVGNAGGNFNEAVRDFQGGMWPQLIGSIF</sequence>
<reference evidence="2 3" key="1">
    <citation type="submission" date="2023-10" db="EMBL/GenBank/DDBJ databases">
        <title>Eight complete genome sequences of bacteria isolated from laboratory stock of Giant Kelp gametophytes.</title>
        <authorList>
            <person name="Tolentino B."/>
            <person name="Nuzhdin S."/>
        </authorList>
    </citation>
    <scope>NUCLEOTIDE SEQUENCE [LARGE SCALE GENOMIC DNA]</scope>
    <source>
        <strain evidence="2 3">LC.270.F.C4</strain>
    </source>
</reference>
<protein>
    <submittedName>
        <fullName evidence="2">Uncharacterized protein</fullName>
    </submittedName>
</protein>
<evidence type="ECO:0000313" key="2">
    <source>
        <dbReference type="EMBL" id="WOI34796.1"/>
    </source>
</evidence>